<dbReference type="SUPFAM" id="SSF56219">
    <property type="entry name" value="DNase I-like"/>
    <property type="match status" value="1"/>
</dbReference>
<dbReference type="InterPro" id="IPR036691">
    <property type="entry name" value="Endo/exonu/phosph_ase_sf"/>
</dbReference>
<dbReference type="AlphaFoldDB" id="A0A200QYA3"/>
<dbReference type="EMBL" id="MVGT01000759">
    <property type="protein sequence ID" value="OVA15438.1"/>
    <property type="molecule type" value="Genomic_DNA"/>
</dbReference>
<proteinExistence type="predicted"/>
<evidence type="ECO:0008006" key="3">
    <source>
        <dbReference type="Google" id="ProtNLM"/>
    </source>
</evidence>
<sequence length="108" mass="12313">MLKIISWNIKGARDKKKRIKIRKCIKLWKLGIVILQETKLERCTDRIVHHLWGRGDIGWVALDAIGLSGGILIIWNNEVVQVKDEIKGTFSGFMVLVKWTKGRECGGS</sequence>
<comment type="caution">
    <text evidence="1">The sequence shown here is derived from an EMBL/GenBank/DDBJ whole genome shotgun (WGS) entry which is preliminary data.</text>
</comment>
<dbReference type="Gene3D" id="3.60.10.10">
    <property type="entry name" value="Endonuclease/exonuclease/phosphatase"/>
    <property type="match status" value="1"/>
</dbReference>
<dbReference type="InParanoid" id="A0A200QYA3"/>
<organism evidence="1 2">
    <name type="scientific">Macleaya cordata</name>
    <name type="common">Five-seeded plume-poppy</name>
    <name type="synonym">Bocconia cordata</name>
    <dbReference type="NCBI Taxonomy" id="56857"/>
    <lineage>
        <taxon>Eukaryota</taxon>
        <taxon>Viridiplantae</taxon>
        <taxon>Streptophyta</taxon>
        <taxon>Embryophyta</taxon>
        <taxon>Tracheophyta</taxon>
        <taxon>Spermatophyta</taxon>
        <taxon>Magnoliopsida</taxon>
        <taxon>Ranunculales</taxon>
        <taxon>Papaveraceae</taxon>
        <taxon>Papaveroideae</taxon>
        <taxon>Macleaya</taxon>
    </lineage>
</organism>
<dbReference type="Proteomes" id="UP000195402">
    <property type="component" value="Unassembled WGS sequence"/>
</dbReference>
<dbReference type="OMA" id="WNIKGAR"/>
<evidence type="ECO:0000313" key="1">
    <source>
        <dbReference type="EMBL" id="OVA15438.1"/>
    </source>
</evidence>
<accession>A0A200QYA3</accession>
<evidence type="ECO:0000313" key="2">
    <source>
        <dbReference type="Proteomes" id="UP000195402"/>
    </source>
</evidence>
<name>A0A200QYA3_MACCD</name>
<dbReference type="OrthoDB" id="1881450at2759"/>
<keyword evidence="2" id="KW-1185">Reference proteome</keyword>
<gene>
    <name evidence="1" type="ORF">BVC80_1229g10</name>
</gene>
<protein>
    <recommendedName>
        <fullName evidence="3">Endonuclease/exonuclease/phosphatase</fullName>
    </recommendedName>
</protein>
<reference evidence="1 2" key="1">
    <citation type="journal article" date="2017" name="Mol. Plant">
        <title>The Genome of Medicinal Plant Macleaya cordata Provides New Insights into Benzylisoquinoline Alkaloids Metabolism.</title>
        <authorList>
            <person name="Liu X."/>
            <person name="Liu Y."/>
            <person name="Huang P."/>
            <person name="Ma Y."/>
            <person name="Qing Z."/>
            <person name="Tang Q."/>
            <person name="Cao H."/>
            <person name="Cheng P."/>
            <person name="Zheng Y."/>
            <person name="Yuan Z."/>
            <person name="Zhou Y."/>
            <person name="Liu J."/>
            <person name="Tang Z."/>
            <person name="Zhuo Y."/>
            <person name="Zhang Y."/>
            <person name="Yu L."/>
            <person name="Huang J."/>
            <person name="Yang P."/>
            <person name="Peng Q."/>
            <person name="Zhang J."/>
            <person name="Jiang W."/>
            <person name="Zhang Z."/>
            <person name="Lin K."/>
            <person name="Ro D.K."/>
            <person name="Chen X."/>
            <person name="Xiong X."/>
            <person name="Shang Y."/>
            <person name="Huang S."/>
            <person name="Zeng J."/>
        </authorList>
    </citation>
    <scope>NUCLEOTIDE SEQUENCE [LARGE SCALE GENOMIC DNA]</scope>
    <source>
        <strain evidence="2">cv. BLH2017</strain>
        <tissue evidence="1">Root</tissue>
    </source>
</reference>